<proteinExistence type="predicted"/>
<dbReference type="Proteomes" id="UP000324222">
    <property type="component" value="Unassembled WGS sequence"/>
</dbReference>
<evidence type="ECO:0000256" key="1">
    <source>
        <dbReference type="SAM" id="MobiDB-lite"/>
    </source>
</evidence>
<comment type="caution">
    <text evidence="2">The sequence shown here is derived from an EMBL/GenBank/DDBJ whole genome shotgun (WGS) entry which is preliminary data.</text>
</comment>
<dbReference type="EMBL" id="VSRR010048155">
    <property type="protein sequence ID" value="MPC78339.1"/>
    <property type="molecule type" value="Genomic_DNA"/>
</dbReference>
<sequence length="67" mass="7569">MVRKQTNLREKSANISGLQSDAFPTHTPTNQRPQEGAWEGLIHYPSQWVRGLWKSSISESGGLYVNQ</sequence>
<feature type="region of interest" description="Disordered" evidence="1">
    <location>
        <begin position="1"/>
        <end position="35"/>
    </location>
</feature>
<keyword evidence="3" id="KW-1185">Reference proteome</keyword>
<reference evidence="2 3" key="1">
    <citation type="submission" date="2019-05" db="EMBL/GenBank/DDBJ databases">
        <title>Another draft genome of Portunus trituberculatus and its Hox gene families provides insights of decapod evolution.</title>
        <authorList>
            <person name="Jeong J.-H."/>
            <person name="Song I."/>
            <person name="Kim S."/>
            <person name="Choi T."/>
            <person name="Kim D."/>
            <person name="Ryu S."/>
            <person name="Kim W."/>
        </authorList>
    </citation>
    <scope>NUCLEOTIDE SEQUENCE [LARGE SCALE GENOMIC DNA]</scope>
    <source>
        <tissue evidence="2">Muscle</tissue>
    </source>
</reference>
<name>A0A5B7I8X4_PORTR</name>
<organism evidence="2 3">
    <name type="scientific">Portunus trituberculatus</name>
    <name type="common">Swimming crab</name>
    <name type="synonym">Neptunus trituberculatus</name>
    <dbReference type="NCBI Taxonomy" id="210409"/>
    <lineage>
        <taxon>Eukaryota</taxon>
        <taxon>Metazoa</taxon>
        <taxon>Ecdysozoa</taxon>
        <taxon>Arthropoda</taxon>
        <taxon>Crustacea</taxon>
        <taxon>Multicrustacea</taxon>
        <taxon>Malacostraca</taxon>
        <taxon>Eumalacostraca</taxon>
        <taxon>Eucarida</taxon>
        <taxon>Decapoda</taxon>
        <taxon>Pleocyemata</taxon>
        <taxon>Brachyura</taxon>
        <taxon>Eubrachyura</taxon>
        <taxon>Portunoidea</taxon>
        <taxon>Portunidae</taxon>
        <taxon>Portuninae</taxon>
        <taxon>Portunus</taxon>
    </lineage>
</organism>
<evidence type="ECO:0000313" key="2">
    <source>
        <dbReference type="EMBL" id="MPC78339.1"/>
    </source>
</evidence>
<dbReference type="AlphaFoldDB" id="A0A5B7I8X4"/>
<evidence type="ECO:0000313" key="3">
    <source>
        <dbReference type="Proteomes" id="UP000324222"/>
    </source>
</evidence>
<accession>A0A5B7I8X4</accession>
<gene>
    <name evidence="2" type="ORF">E2C01_072823</name>
</gene>
<protein>
    <submittedName>
        <fullName evidence="2">Uncharacterized protein</fullName>
    </submittedName>
</protein>